<evidence type="ECO:0000313" key="2">
    <source>
        <dbReference type="Proteomes" id="UP000660380"/>
    </source>
</evidence>
<comment type="caution">
    <text evidence="1">The sequence shown here is derived from an EMBL/GenBank/DDBJ whole genome shotgun (WGS) entry which is preliminary data.</text>
</comment>
<gene>
    <name evidence="1" type="ORF">H6G81_23610</name>
</gene>
<name>A0ABR8GWU6_9CYAN</name>
<keyword evidence="2" id="KW-1185">Reference proteome</keyword>
<dbReference type="Proteomes" id="UP000660380">
    <property type="component" value="Unassembled WGS sequence"/>
</dbReference>
<dbReference type="SUPFAM" id="SSF52540">
    <property type="entry name" value="P-loop containing nucleoside triphosphate hydrolases"/>
    <property type="match status" value="1"/>
</dbReference>
<protein>
    <submittedName>
        <fullName evidence="1">Uncharacterized protein</fullName>
    </submittedName>
</protein>
<proteinExistence type="predicted"/>
<evidence type="ECO:0000313" key="1">
    <source>
        <dbReference type="EMBL" id="MBD2607431.1"/>
    </source>
</evidence>
<reference evidence="1 2" key="1">
    <citation type="journal article" date="2020" name="ISME J.">
        <title>Comparative genomics reveals insights into cyanobacterial evolution and habitat adaptation.</title>
        <authorList>
            <person name="Chen M.Y."/>
            <person name="Teng W.K."/>
            <person name="Zhao L."/>
            <person name="Hu C.X."/>
            <person name="Zhou Y.K."/>
            <person name="Han B.P."/>
            <person name="Song L.R."/>
            <person name="Shu W.S."/>
        </authorList>
    </citation>
    <scope>NUCLEOTIDE SEQUENCE [LARGE SCALE GENOMIC DNA]</scope>
    <source>
        <strain evidence="1 2">FACHB-248</strain>
    </source>
</reference>
<organism evidence="1 2">
    <name type="scientific">Scytonema hofmannii FACHB-248</name>
    <dbReference type="NCBI Taxonomy" id="1842502"/>
    <lineage>
        <taxon>Bacteria</taxon>
        <taxon>Bacillati</taxon>
        <taxon>Cyanobacteriota</taxon>
        <taxon>Cyanophyceae</taxon>
        <taxon>Nostocales</taxon>
        <taxon>Scytonemataceae</taxon>
        <taxon>Scytonema</taxon>
    </lineage>
</organism>
<dbReference type="EMBL" id="JACJTA010000063">
    <property type="protein sequence ID" value="MBD2607431.1"/>
    <property type="molecule type" value="Genomic_DNA"/>
</dbReference>
<accession>A0ABR8GWU6</accession>
<dbReference type="InterPro" id="IPR027417">
    <property type="entry name" value="P-loop_NTPase"/>
</dbReference>
<sequence length="654" mass="73930">MEFTNNNIPKITTRETEPDRNLYPNLSYLEAGKIAEWMGERKEQLLVQALIAENEADAARVLGLVAAGVGTICYAVNPFMLIGGMIGGAAWLWFVVDHHARTKEIAPLPFVRGNFLDAIARAGDYDARQNYRTDHFAHTIKFLPRHDAQEYSFLYGDFFETVVEYLTQIEPGKRFYAYRWLLDWYRKLEGRSLPGKQQLTDHLQNVEVDTRTRIQEVTAIKEALPSRFVELPKPNIVELPKSNILDYDTKAQSGNKLIGSNTKLNAINVPASPVDDKNTEVVEFKSEIPDLPALLAQSLKLTLIVGVPGSGKGIFVTNALEAVKQYHPNTTVFYIDPKNDPKETAYFSGRVDKLFRKDLMTTSPDDAAEWVANCLDEYDRFDCGHGRKLLVFDELTLTLKTLGAVKVEKGMSSPLTWLKRKLSGYSTSGDSRGIIFWGLSQNAHVSGLGMDGGDRTMFIPIFIIDARNVSASEGILKAQMIPGDKRLNSTQIEQLCEKSEIKRAIYFGGANQWYPMPRLENYSGFDRDNRKFLPGFTPLTKEEKLVVDYDTVMNLENSFKLDSDKISNYPEVESIKDSEHKDNSGFDFNKALEILRTLKEKGWIKFGDARTNSKPLRKVTRDAEDVRLIVGFLQKDGEAQIKDGEFFRIINKPS</sequence>
<dbReference type="RefSeq" id="WP_051502725.1">
    <property type="nucleotide sequence ID" value="NZ_JACJTA010000063.1"/>
</dbReference>